<reference evidence="4" key="1">
    <citation type="submission" date="2018-02" db="EMBL/GenBank/DDBJ databases">
        <authorList>
            <person name="Hausmann B."/>
        </authorList>
    </citation>
    <scope>NUCLEOTIDE SEQUENCE [LARGE SCALE GENOMIC DNA]</scope>
    <source>
        <strain evidence="4">Peat soil MAG SbA1</strain>
    </source>
</reference>
<evidence type="ECO:0000313" key="4">
    <source>
        <dbReference type="Proteomes" id="UP000238701"/>
    </source>
</evidence>
<dbReference type="InterPro" id="IPR036388">
    <property type="entry name" value="WH-like_DNA-bd_sf"/>
</dbReference>
<dbReference type="Pfam" id="PF04545">
    <property type="entry name" value="Sigma70_r4"/>
    <property type="match status" value="1"/>
</dbReference>
<accession>A0A2U3KYC3</accession>
<dbReference type="OrthoDB" id="118550at2"/>
<sequence length="258" mass="29355">MSTVIEWMAAEAEGAEEGNIPSGLMGVSENPQVSQKRRDPSTRSACSGQALGHPADLGHPDLLHPPVFPQEKRGADAHPGFDPQELPAHQFPARPAQEERAGTEAMEDPEREQERRIYRRRTVAMLRRYMRYAIETGRLPSVLGREFFRAKVTSYTVVTFEDRVIFVHDMEMCLARLDEFSRRVMSRVVLQEYEQEEAAHLLGCTRMTVHRKLVEALDRLKDILLEVGLLEGIRSGEKNSCQEGERGDFFVSDCEEEK</sequence>
<dbReference type="EMBL" id="OMOD01000150">
    <property type="protein sequence ID" value="SPF44638.1"/>
    <property type="molecule type" value="Genomic_DNA"/>
</dbReference>
<dbReference type="GO" id="GO:0006352">
    <property type="term" value="P:DNA-templated transcription initiation"/>
    <property type="evidence" value="ECO:0007669"/>
    <property type="project" value="InterPro"/>
</dbReference>
<dbReference type="InterPro" id="IPR013324">
    <property type="entry name" value="RNA_pol_sigma_r3/r4-like"/>
</dbReference>
<name>A0A2U3KYC3_9BACT</name>
<dbReference type="AlphaFoldDB" id="A0A2U3KYC3"/>
<gene>
    <name evidence="3" type="ORF">SBA1_550003</name>
</gene>
<evidence type="ECO:0000313" key="3">
    <source>
        <dbReference type="EMBL" id="SPF44638.1"/>
    </source>
</evidence>
<dbReference type="GO" id="GO:0003700">
    <property type="term" value="F:DNA-binding transcription factor activity"/>
    <property type="evidence" value="ECO:0007669"/>
    <property type="project" value="InterPro"/>
</dbReference>
<feature type="region of interest" description="Disordered" evidence="1">
    <location>
        <begin position="14"/>
        <end position="114"/>
    </location>
</feature>
<dbReference type="Proteomes" id="UP000238701">
    <property type="component" value="Unassembled WGS sequence"/>
</dbReference>
<feature type="domain" description="RNA polymerase sigma-70 region 4" evidence="2">
    <location>
        <begin position="173"/>
        <end position="221"/>
    </location>
</feature>
<evidence type="ECO:0000259" key="2">
    <source>
        <dbReference type="Pfam" id="PF04545"/>
    </source>
</evidence>
<dbReference type="SUPFAM" id="SSF88659">
    <property type="entry name" value="Sigma3 and sigma4 domains of RNA polymerase sigma factors"/>
    <property type="match status" value="1"/>
</dbReference>
<protein>
    <recommendedName>
        <fullName evidence="2">RNA polymerase sigma-70 region 4 domain-containing protein</fullName>
    </recommendedName>
</protein>
<proteinExistence type="predicted"/>
<dbReference type="InterPro" id="IPR007630">
    <property type="entry name" value="RNA_pol_sigma70_r4"/>
</dbReference>
<evidence type="ECO:0000256" key="1">
    <source>
        <dbReference type="SAM" id="MobiDB-lite"/>
    </source>
</evidence>
<organism evidence="3 4">
    <name type="scientific">Candidatus Sulfotelmatobacter kueseliae</name>
    <dbReference type="NCBI Taxonomy" id="2042962"/>
    <lineage>
        <taxon>Bacteria</taxon>
        <taxon>Pseudomonadati</taxon>
        <taxon>Acidobacteriota</taxon>
        <taxon>Terriglobia</taxon>
        <taxon>Terriglobales</taxon>
        <taxon>Candidatus Korobacteraceae</taxon>
        <taxon>Candidatus Sulfotelmatobacter</taxon>
    </lineage>
</organism>
<dbReference type="Gene3D" id="1.10.10.10">
    <property type="entry name" value="Winged helix-like DNA-binding domain superfamily/Winged helix DNA-binding domain"/>
    <property type="match status" value="1"/>
</dbReference>